<dbReference type="GO" id="GO:0008395">
    <property type="term" value="F:steroid hydroxylase activity"/>
    <property type="evidence" value="ECO:0007669"/>
    <property type="project" value="TreeGrafter"/>
</dbReference>
<dbReference type="InterPro" id="IPR001128">
    <property type="entry name" value="Cyt_P450"/>
</dbReference>
<evidence type="ECO:0000313" key="9">
    <source>
        <dbReference type="Proteomes" id="UP000183376"/>
    </source>
</evidence>
<dbReference type="Proteomes" id="UP000183376">
    <property type="component" value="Chromosome I"/>
</dbReference>
<keyword evidence="5 7" id="KW-0408">Iron</keyword>
<keyword evidence="2 7" id="KW-0349">Heme</keyword>
<keyword evidence="6 7" id="KW-0503">Monooxygenase</keyword>
<dbReference type="RefSeq" id="WP_030431029.1">
    <property type="nucleotide sequence ID" value="NZ_JOEF01000016.1"/>
</dbReference>
<evidence type="ECO:0000256" key="4">
    <source>
        <dbReference type="ARBA" id="ARBA00023002"/>
    </source>
</evidence>
<dbReference type="PANTHER" id="PTHR46696:SF4">
    <property type="entry name" value="BIOTIN BIOSYNTHESIS CYTOCHROME P450"/>
    <property type="match status" value="1"/>
</dbReference>
<gene>
    <name evidence="8" type="ORF">SAMN04489726_3753</name>
</gene>
<dbReference type="SUPFAM" id="SSF48264">
    <property type="entry name" value="Cytochrome P450"/>
    <property type="match status" value="1"/>
</dbReference>
<dbReference type="AlphaFoldDB" id="A0A1G9WRG8"/>
<dbReference type="OrthoDB" id="5241086at2"/>
<dbReference type="GO" id="GO:0006707">
    <property type="term" value="P:cholesterol catabolic process"/>
    <property type="evidence" value="ECO:0007669"/>
    <property type="project" value="TreeGrafter"/>
</dbReference>
<keyword evidence="3 7" id="KW-0479">Metal-binding</keyword>
<dbReference type="GO" id="GO:0005506">
    <property type="term" value="F:iron ion binding"/>
    <property type="evidence" value="ECO:0007669"/>
    <property type="project" value="InterPro"/>
</dbReference>
<dbReference type="GO" id="GO:0020037">
    <property type="term" value="F:heme binding"/>
    <property type="evidence" value="ECO:0007669"/>
    <property type="project" value="InterPro"/>
</dbReference>
<proteinExistence type="inferred from homology"/>
<dbReference type="STRING" id="211114.SAMN04489726_3753"/>
<dbReference type="FunFam" id="1.10.630.10:FF:000018">
    <property type="entry name" value="Cytochrome P450 monooxygenase"/>
    <property type="match status" value="1"/>
</dbReference>
<dbReference type="InterPro" id="IPR002397">
    <property type="entry name" value="Cyt_P450_B"/>
</dbReference>
<dbReference type="Gene3D" id="1.10.630.10">
    <property type="entry name" value="Cytochrome P450"/>
    <property type="match status" value="1"/>
</dbReference>
<dbReference type="PRINTS" id="PR00359">
    <property type="entry name" value="BP450"/>
</dbReference>
<reference evidence="8 9" key="1">
    <citation type="submission" date="2016-10" db="EMBL/GenBank/DDBJ databases">
        <authorList>
            <person name="de Groot N.N."/>
        </authorList>
    </citation>
    <scope>NUCLEOTIDE SEQUENCE [LARGE SCALE GENOMIC DNA]</scope>
    <source>
        <strain evidence="8 9">DSM 44149</strain>
    </source>
</reference>
<keyword evidence="4 7" id="KW-0560">Oxidoreductase</keyword>
<evidence type="ECO:0000256" key="6">
    <source>
        <dbReference type="ARBA" id="ARBA00023033"/>
    </source>
</evidence>
<name>A0A1G9WRG8_ALLAB</name>
<evidence type="ECO:0000313" key="8">
    <source>
        <dbReference type="EMBL" id="SDM86765.1"/>
    </source>
</evidence>
<dbReference type="InterPro" id="IPR017972">
    <property type="entry name" value="Cyt_P450_CS"/>
</dbReference>
<sequence length="396" mass="43216">MTVIAEATLDLGDPELYRSEDRFALWREHAAADALVWSGPGSSPRGFWSVFSHEACRKVLSPTAPFTSEYGMMIGFDAEQPDNSGGKMLVVTDGEHHTHLRQMVAPFLSKAMATTLGEFIDEEVRSCVDEALEAGGADVALRIGPRLPAAVVCEVLGVPAQDRERLVELTNHAFGGNDSAFDKMSPSEAHSEILMYFYELVSHRRRSPGDDLVSTLLADGRLGPRDVLVNCNNVLIGGNETTRHAITGSFHALSTVPEALPRLREDPSLLGKAVEEVVRWTSPAMHVLRVATEDVELNGRMLPKGTPVVAWLPAANSDERVFSDPRAFQVDRHPNRHLGFGNGPHHCLGAALARAELAAVLRVLAERVSEISLAAEPKWMRSNLTQGYVGLQVELH</sequence>
<protein>
    <submittedName>
        <fullName evidence="8">Hydroxylation protein CepL</fullName>
    </submittedName>
</protein>
<organism evidence="8 9">
    <name type="scientific">Allokutzneria albata</name>
    <name type="common">Kibdelosporangium albatum</name>
    <dbReference type="NCBI Taxonomy" id="211114"/>
    <lineage>
        <taxon>Bacteria</taxon>
        <taxon>Bacillati</taxon>
        <taxon>Actinomycetota</taxon>
        <taxon>Actinomycetes</taxon>
        <taxon>Pseudonocardiales</taxon>
        <taxon>Pseudonocardiaceae</taxon>
        <taxon>Allokutzneria</taxon>
    </lineage>
</organism>
<evidence type="ECO:0000256" key="1">
    <source>
        <dbReference type="ARBA" id="ARBA00010617"/>
    </source>
</evidence>
<dbReference type="PROSITE" id="PS00086">
    <property type="entry name" value="CYTOCHROME_P450"/>
    <property type="match status" value="1"/>
</dbReference>
<keyword evidence="9" id="KW-1185">Reference proteome</keyword>
<dbReference type="PANTHER" id="PTHR46696">
    <property type="entry name" value="P450, PUTATIVE (EUROFUNG)-RELATED"/>
    <property type="match status" value="1"/>
</dbReference>
<evidence type="ECO:0000256" key="2">
    <source>
        <dbReference type="ARBA" id="ARBA00022617"/>
    </source>
</evidence>
<evidence type="ECO:0000256" key="5">
    <source>
        <dbReference type="ARBA" id="ARBA00023004"/>
    </source>
</evidence>
<dbReference type="GO" id="GO:0036199">
    <property type="term" value="F:cholest-4-en-3-one 26-monooxygenase activity"/>
    <property type="evidence" value="ECO:0007669"/>
    <property type="project" value="TreeGrafter"/>
</dbReference>
<evidence type="ECO:0000256" key="3">
    <source>
        <dbReference type="ARBA" id="ARBA00022723"/>
    </source>
</evidence>
<dbReference type="Pfam" id="PF00067">
    <property type="entry name" value="p450"/>
    <property type="match status" value="1"/>
</dbReference>
<dbReference type="InterPro" id="IPR036396">
    <property type="entry name" value="Cyt_P450_sf"/>
</dbReference>
<dbReference type="EMBL" id="LT629701">
    <property type="protein sequence ID" value="SDM86765.1"/>
    <property type="molecule type" value="Genomic_DNA"/>
</dbReference>
<comment type="similarity">
    <text evidence="1 7">Belongs to the cytochrome P450 family.</text>
</comment>
<accession>A0A1G9WRG8</accession>
<dbReference type="eggNOG" id="COG2124">
    <property type="taxonomic scope" value="Bacteria"/>
</dbReference>
<evidence type="ECO:0000256" key="7">
    <source>
        <dbReference type="RuleBase" id="RU000461"/>
    </source>
</evidence>